<dbReference type="Pfam" id="PF05699">
    <property type="entry name" value="Dimer_Tnp_hAT"/>
    <property type="match status" value="1"/>
</dbReference>
<keyword evidence="5" id="KW-0539">Nucleus</keyword>
<dbReference type="EMBL" id="JAAAIP010000011">
    <property type="protein sequence ID" value="KAG0329752.1"/>
    <property type="molecule type" value="Genomic_DNA"/>
</dbReference>
<evidence type="ECO:0000313" key="9">
    <source>
        <dbReference type="Proteomes" id="UP000738325"/>
    </source>
</evidence>
<evidence type="ECO:0000256" key="4">
    <source>
        <dbReference type="ARBA" id="ARBA00022833"/>
    </source>
</evidence>
<evidence type="ECO:0000256" key="6">
    <source>
        <dbReference type="SAM" id="MobiDB-lite"/>
    </source>
</evidence>
<dbReference type="PANTHER" id="PTHR46481:SF10">
    <property type="entry name" value="ZINC FINGER BED DOMAIN-CONTAINING PROTEIN 39"/>
    <property type="match status" value="1"/>
</dbReference>
<dbReference type="GO" id="GO:0046983">
    <property type="term" value="F:protein dimerization activity"/>
    <property type="evidence" value="ECO:0007669"/>
    <property type="project" value="InterPro"/>
</dbReference>
<evidence type="ECO:0000259" key="7">
    <source>
        <dbReference type="Pfam" id="PF05699"/>
    </source>
</evidence>
<proteinExistence type="predicted"/>
<evidence type="ECO:0000256" key="1">
    <source>
        <dbReference type="ARBA" id="ARBA00004123"/>
    </source>
</evidence>
<gene>
    <name evidence="8" type="ORF">BGZ99_000487</name>
</gene>
<dbReference type="InterPro" id="IPR052035">
    <property type="entry name" value="ZnF_BED_domain_contain"/>
</dbReference>
<feature type="domain" description="HAT C-terminal dimerisation" evidence="7">
    <location>
        <begin position="679"/>
        <end position="749"/>
    </location>
</feature>
<feature type="region of interest" description="Disordered" evidence="6">
    <location>
        <begin position="168"/>
        <end position="200"/>
    </location>
</feature>
<dbReference type="InterPro" id="IPR012337">
    <property type="entry name" value="RNaseH-like_sf"/>
</dbReference>
<keyword evidence="2" id="KW-0479">Metal-binding</keyword>
<dbReference type="AlphaFoldDB" id="A0A9P6RTZ1"/>
<accession>A0A9P6RTZ1</accession>
<keyword evidence="4" id="KW-0862">Zinc</keyword>
<dbReference type="InterPro" id="IPR008906">
    <property type="entry name" value="HATC_C_dom"/>
</dbReference>
<dbReference type="GO" id="GO:0005634">
    <property type="term" value="C:nucleus"/>
    <property type="evidence" value="ECO:0007669"/>
    <property type="project" value="UniProtKB-SubCell"/>
</dbReference>
<evidence type="ECO:0000313" key="8">
    <source>
        <dbReference type="EMBL" id="KAG0329752.1"/>
    </source>
</evidence>
<reference evidence="8" key="1">
    <citation type="journal article" date="2020" name="Fungal Divers.">
        <title>Resolving the Mortierellaceae phylogeny through synthesis of multi-gene phylogenetics and phylogenomics.</title>
        <authorList>
            <person name="Vandepol N."/>
            <person name="Liber J."/>
            <person name="Desiro A."/>
            <person name="Na H."/>
            <person name="Kennedy M."/>
            <person name="Barry K."/>
            <person name="Grigoriev I.V."/>
            <person name="Miller A.N."/>
            <person name="O'Donnell K."/>
            <person name="Stajich J.E."/>
            <person name="Bonito G."/>
        </authorList>
    </citation>
    <scope>NUCLEOTIDE SEQUENCE</scope>
    <source>
        <strain evidence="8">REB-010B</strain>
    </source>
</reference>
<name>A0A9P6RTZ1_9FUNG</name>
<dbReference type="GO" id="GO:0008270">
    <property type="term" value="F:zinc ion binding"/>
    <property type="evidence" value="ECO:0007669"/>
    <property type="project" value="UniProtKB-KW"/>
</dbReference>
<dbReference type="Proteomes" id="UP000738325">
    <property type="component" value="Unassembled WGS sequence"/>
</dbReference>
<dbReference type="SUPFAM" id="SSF53098">
    <property type="entry name" value="Ribonuclease H-like"/>
    <property type="match status" value="1"/>
</dbReference>
<evidence type="ECO:0000256" key="2">
    <source>
        <dbReference type="ARBA" id="ARBA00022723"/>
    </source>
</evidence>
<comment type="subcellular location">
    <subcellularLocation>
        <location evidence="1">Nucleus</location>
    </subcellularLocation>
</comment>
<keyword evidence="9" id="KW-1185">Reference proteome</keyword>
<dbReference type="PANTHER" id="PTHR46481">
    <property type="entry name" value="ZINC FINGER BED DOMAIN-CONTAINING PROTEIN 4"/>
    <property type="match status" value="1"/>
</dbReference>
<evidence type="ECO:0000256" key="5">
    <source>
        <dbReference type="ARBA" id="ARBA00023242"/>
    </source>
</evidence>
<keyword evidence="3" id="KW-0863">Zinc-finger</keyword>
<organism evidence="8 9">
    <name type="scientific">Dissophora globulifera</name>
    <dbReference type="NCBI Taxonomy" id="979702"/>
    <lineage>
        <taxon>Eukaryota</taxon>
        <taxon>Fungi</taxon>
        <taxon>Fungi incertae sedis</taxon>
        <taxon>Mucoromycota</taxon>
        <taxon>Mortierellomycotina</taxon>
        <taxon>Mortierellomycetes</taxon>
        <taxon>Mortierellales</taxon>
        <taxon>Mortierellaceae</taxon>
        <taxon>Dissophora</taxon>
    </lineage>
</organism>
<protein>
    <recommendedName>
        <fullName evidence="7">HAT C-terminal dimerisation domain-containing protein</fullName>
    </recommendedName>
</protein>
<feature type="region of interest" description="Disordered" evidence="6">
    <location>
        <begin position="1"/>
        <end position="22"/>
    </location>
</feature>
<evidence type="ECO:0000256" key="3">
    <source>
        <dbReference type="ARBA" id="ARBA00022771"/>
    </source>
</evidence>
<sequence length="755" mass="84505">MSSPDQLSPRMELLSNSPSPNPGESLFLEHSTPFAIAAATAQSDLQAAFARLCNRPLGTLPSEDLCHAARRYHLVRVPFKHIKSGTHYITVHKHFFRELSVTEHAVLLLPSGDRYLCCEAVSSQGVRCGKLIKGNCSGQNRYNHLLKEHPEILQEIQELRAYQGDASMAQPAIPRPTAKRSSNPGGKKIDAQKKKVEADKPDPAAHTLAMHLAISQSPFTSLDSNLHILREILQSYGTKRALPDVDAVKDAMPVVHSSMATKVKTTLQDQVAYGSFTLDTWMSEDRRQYLGVTFHYITSAFKPCSVAIGVDTVPDTTSETLLITVERILQDYNVLHKTIGATSLRGVVNKTSVEMLTMEPAKQKMSWVPCAAHLMQVCVEKALFKSDFAQTILIKCEDLLGVLQSRFMARELLRLAQRVLGLEELEPLSVTEMRSGSMLKVAKCTLGIHAAAWEIAQQLERSRENFQYDDKVASMEAPMEASARATQRMDVYLLRTPLSEKRALLDKLRRYLLTDAELLALTGILEATLEPAEAFIHLVGSDRPAISEVYPSVWDMEVNSLRVPSPEAEELRGNFLNQLHTSFPMNNIPEGALIATYLNPGYATHPLFQHTAEDGGTNESTAKRLIVELFTRLVAIDIDIFNPPDASRVQAMTDPEWHRRRLRHAMDDYDAVVRCQKELCVKYRTDPLEWWRDCGSMYLYLSTMARIQLSIQATSGLSQQLFRSAGSLLRDKTISTSSKLLETMLLIKSKDMFLK</sequence>
<comment type="caution">
    <text evidence="8">The sequence shown here is derived from an EMBL/GenBank/DDBJ whole genome shotgun (WGS) entry which is preliminary data.</text>
</comment>
<feature type="compositionally biased region" description="Basic and acidic residues" evidence="6">
    <location>
        <begin position="187"/>
        <end position="200"/>
    </location>
</feature>
<dbReference type="OrthoDB" id="2368854at2759"/>